<organism evidence="8 9">
    <name type="scientific">Defluviitoga tunisiensis</name>
    <dbReference type="NCBI Taxonomy" id="1006576"/>
    <lineage>
        <taxon>Bacteria</taxon>
        <taxon>Thermotogati</taxon>
        <taxon>Thermotogota</taxon>
        <taxon>Thermotogae</taxon>
        <taxon>Petrotogales</taxon>
        <taxon>Petrotogaceae</taxon>
        <taxon>Defluviitoga</taxon>
    </lineage>
</organism>
<reference evidence="9" key="1">
    <citation type="submission" date="2014-11" db="EMBL/GenBank/DDBJ databases">
        <authorList>
            <person name="Wibberg D."/>
        </authorList>
    </citation>
    <scope>NUCLEOTIDE SEQUENCE [LARGE SCALE GENOMIC DNA]</scope>
    <source>
        <strain evidence="9">L3</strain>
    </source>
</reference>
<dbReference type="GO" id="GO:0030091">
    <property type="term" value="P:protein repair"/>
    <property type="evidence" value="ECO:0007669"/>
    <property type="project" value="UniProtKB-UniRule"/>
</dbReference>
<evidence type="ECO:0000256" key="2">
    <source>
        <dbReference type="ARBA" id="ARBA00005369"/>
    </source>
</evidence>
<dbReference type="RefSeq" id="WP_045088291.1">
    <property type="nucleotide sequence ID" value="NZ_LN824141.1"/>
</dbReference>
<dbReference type="SUPFAM" id="SSF53335">
    <property type="entry name" value="S-adenosyl-L-methionine-dependent methyltransferases"/>
    <property type="match status" value="1"/>
</dbReference>
<comment type="function">
    <text evidence="7">Catalyzes the methyl esterification of L-isoaspartyl residues in peptides and proteins that result from spontaneous decomposition of normal L-aspartyl and L-asparaginyl residues. It plays a role in the repair and/or degradation of damaged proteins.</text>
</comment>
<dbReference type="GO" id="GO:0004719">
    <property type="term" value="F:protein-L-isoaspartate (D-aspartate) O-methyltransferase activity"/>
    <property type="evidence" value="ECO:0007669"/>
    <property type="project" value="UniProtKB-UniRule"/>
</dbReference>
<dbReference type="GO" id="GO:0005737">
    <property type="term" value="C:cytoplasm"/>
    <property type="evidence" value="ECO:0007669"/>
    <property type="project" value="UniProtKB-SubCell"/>
</dbReference>
<accession>A0A0C7P3Q1</accession>
<dbReference type="EC" id="2.1.1.77" evidence="7"/>
<evidence type="ECO:0000256" key="1">
    <source>
        <dbReference type="ARBA" id="ARBA00004496"/>
    </source>
</evidence>
<gene>
    <name evidence="7 8" type="primary">pcm</name>
    <name evidence="8" type="ORF">DTL3_1651</name>
</gene>
<evidence type="ECO:0000256" key="7">
    <source>
        <dbReference type="HAMAP-Rule" id="MF_00090"/>
    </source>
</evidence>
<dbReference type="NCBIfam" id="NF001453">
    <property type="entry name" value="PRK00312.1"/>
    <property type="match status" value="1"/>
</dbReference>
<evidence type="ECO:0000256" key="3">
    <source>
        <dbReference type="ARBA" id="ARBA00022490"/>
    </source>
</evidence>
<keyword evidence="9" id="KW-1185">Reference proteome</keyword>
<dbReference type="PANTHER" id="PTHR11579">
    <property type="entry name" value="PROTEIN-L-ISOASPARTATE O-METHYLTRANSFERASE"/>
    <property type="match status" value="1"/>
</dbReference>
<keyword evidence="5 7" id="KW-0808">Transferase</keyword>
<evidence type="ECO:0000313" key="9">
    <source>
        <dbReference type="Proteomes" id="UP000032809"/>
    </source>
</evidence>
<evidence type="ECO:0000313" key="8">
    <source>
        <dbReference type="EMBL" id="CEP78940.1"/>
    </source>
</evidence>
<dbReference type="Proteomes" id="UP000032809">
    <property type="component" value="Chromosome I"/>
</dbReference>
<dbReference type="InterPro" id="IPR029063">
    <property type="entry name" value="SAM-dependent_MTases_sf"/>
</dbReference>
<evidence type="ECO:0000256" key="6">
    <source>
        <dbReference type="ARBA" id="ARBA00022691"/>
    </source>
</evidence>
<proteinExistence type="inferred from homology"/>
<dbReference type="EMBL" id="LN824141">
    <property type="protein sequence ID" value="CEP78940.1"/>
    <property type="molecule type" value="Genomic_DNA"/>
</dbReference>
<evidence type="ECO:0000256" key="5">
    <source>
        <dbReference type="ARBA" id="ARBA00022679"/>
    </source>
</evidence>
<feature type="active site" evidence="7">
    <location>
        <position position="61"/>
    </location>
</feature>
<dbReference type="KEGG" id="dtn:DTL3_1651"/>
<dbReference type="GO" id="GO:0032259">
    <property type="term" value="P:methylation"/>
    <property type="evidence" value="ECO:0007669"/>
    <property type="project" value="UniProtKB-KW"/>
</dbReference>
<dbReference type="NCBIfam" id="TIGR00080">
    <property type="entry name" value="pimt"/>
    <property type="match status" value="1"/>
</dbReference>
<dbReference type="PATRIC" id="fig|1006576.9.peg.1646"/>
<evidence type="ECO:0000256" key="4">
    <source>
        <dbReference type="ARBA" id="ARBA00022603"/>
    </source>
</evidence>
<name>A0A0C7P3Q1_DEFTU</name>
<dbReference type="Pfam" id="PF01135">
    <property type="entry name" value="PCMT"/>
    <property type="match status" value="1"/>
</dbReference>
<dbReference type="OrthoDB" id="9772751at2"/>
<dbReference type="Gene3D" id="3.40.50.150">
    <property type="entry name" value="Vaccinia Virus protein VP39"/>
    <property type="match status" value="1"/>
</dbReference>
<comment type="similarity">
    <text evidence="2 7">Belongs to the methyltransferase superfamily. L-isoaspartyl/D-aspartyl protein methyltransferase family.</text>
</comment>
<keyword evidence="3 7" id="KW-0963">Cytoplasm</keyword>
<dbReference type="CDD" id="cd02440">
    <property type="entry name" value="AdoMet_MTases"/>
    <property type="match status" value="1"/>
</dbReference>
<dbReference type="InterPro" id="IPR000682">
    <property type="entry name" value="PCMT"/>
</dbReference>
<comment type="subcellular location">
    <subcellularLocation>
        <location evidence="1 7">Cytoplasm</location>
    </subcellularLocation>
</comment>
<dbReference type="HAMAP" id="MF_00090">
    <property type="entry name" value="PIMT"/>
    <property type="match status" value="1"/>
</dbReference>
<dbReference type="HOGENOM" id="CLU_055432_2_0_0"/>
<keyword evidence="6 7" id="KW-0949">S-adenosyl-L-methionine</keyword>
<comment type="catalytic activity">
    <reaction evidence="7">
        <text>[protein]-L-isoaspartate + S-adenosyl-L-methionine = [protein]-L-isoaspartate alpha-methyl ester + S-adenosyl-L-homocysteine</text>
        <dbReference type="Rhea" id="RHEA:12705"/>
        <dbReference type="Rhea" id="RHEA-COMP:12143"/>
        <dbReference type="Rhea" id="RHEA-COMP:12144"/>
        <dbReference type="ChEBI" id="CHEBI:57856"/>
        <dbReference type="ChEBI" id="CHEBI:59789"/>
        <dbReference type="ChEBI" id="CHEBI:90596"/>
        <dbReference type="ChEBI" id="CHEBI:90598"/>
        <dbReference type="EC" id="2.1.1.77"/>
    </reaction>
</comment>
<dbReference type="PANTHER" id="PTHR11579:SF0">
    <property type="entry name" value="PROTEIN-L-ISOASPARTATE(D-ASPARTATE) O-METHYLTRANSFERASE"/>
    <property type="match status" value="1"/>
</dbReference>
<dbReference type="STRING" id="1006576.DTL3_1651"/>
<dbReference type="AlphaFoldDB" id="A0A0C7P3Q1"/>
<sequence>MDFELARKRMVHEQLELRGITDRKVLDAFLKVERHLFVPENVKEYAYEDCPLPIGEGQTISQPYMIALMLQHLNLDENDVVLEIGTGSGYQTALLAEIVKFVYSIERSETLAKRAKEILEDLDYKNIKIYVGDGTKGWPEEDISFDKIIVSAGAPDVPEPLFNQLKVGGRMVIPVGSRHYQTLLIVTKMEDLSMKKEFAGGCTFVPLVGEYGWSG</sequence>
<dbReference type="FunFam" id="3.40.50.150:FF:000010">
    <property type="entry name" value="Protein-L-isoaspartate O-methyltransferase"/>
    <property type="match status" value="1"/>
</dbReference>
<keyword evidence="4 7" id="KW-0489">Methyltransferase</keyword>
<protein>
    <recommendedName>
        <fullName evidence="7">Protein-L-isoaspartate O-methyltransferase</fullName>
        <ecNumber evidence="7">2.1.1.77</ecNumber>
    </recommendedName>
    <alternativeName>
        <fullName evidence="7">L-isoaspartyl protein carboxyl methyltransferase</fullName>
    </alternativeName>
    <alternativeName>
        <fullName evidence="7">Protein L-isoaspartyl methyltransferase</fullName>
    </alternativeName>
    <alternativeName>
        <fullName evidence="7">Protein-beta-aspartate methyltransferase</fullName>
        <shortName evidence="7">PIMT</shortName>
    </alternativeName>
</protein>